<dbReference type="Pfam" id="PF12836">
    <property type="entry name" value="HHH_3"/>
    <property type="match status" value="1"/>
</dbReference>
<protein>
    <submittedName>
        <fullName evidence="1">Uncharacterized protein</fullName>
    </submittedName>
</protein>
<sequence length="219" mass="24168">MASDHQQELAMRGLCQSVLEGPQVVISINEIANNRDNDNLSGTLAIELWALKKPYEGGEFQGQVLASTTIGELQGQHCLSNCRYQLNYQPAEFVQAEVCLMLREWAGDEGYVTQDYVTLSVESSSNDDTANPNESAISYAELAGQYAEASEDSKETAGTVSKVSINSGSYEDLHAVKGINKKLAQRIIAGRPYRKKKALLQLPAINKKKFKKIKPKLRK</sequence>
<accession>A0AAV3U4B3</accession>
<dbReference type="AlphaFoldDB" id="A0AAV3U4B3"/>
<dbReference type="Gene3D" id="1.10.150.320">
    <property type="entry name" value="Photosystem II 12 kDa extrinsic protein"/>
    <property type="match status" value="1"/>
</dbReference>
<proteinExistence type="predicted"/>
<keyword evidence="2" id="KW-1185">Reference proteome</keyword>
<name>A0AAV3U4B3_9ALTE</name>
<comment type="caution">
    <text evidence="1">The sequence shown here is derived from an EMBL/GenBank/DDBJ whole genome shotgun (WGS) entry which is preliminary data.</text>
</comment>
<evidence type="ECO:0000313" key="2">
    <source>
        <dbReference type="Proteomes" id="UP001409585"/>
    </source>
</evidence>
<dbReference type="SUPFAM" id="SSF81585">
    <property type="entry name" value="PsbU/PolX domain-like"/>
    <property type="match status" value="1"/>
</dbReference>
<organism evidence="1 2">
    <name type="scientific">Halioxenophilus aromaticivorans</name>
    <dbReference type="NCBI Taxonomy" id="1306992"/>
    <lineage>
        <taxon>Bacteria</taxon>
        <taxon>Pseudomonadati</taxon>
        <taxon>Pseudomonadota</taxon>
        <taxon>Gammaproteobacteria</taxon>
        <taxon>Alteromonadales</taxon>
        <taxon>Alteromonadaceae</taxon>
        <taxon>Halioxenophilus</taxon>
    </lineage>
</organism>
<gene>
    <name evidence="1" type="ORF">GCM10025791_26800</name>
</gene>
<evidence type="ECO:0000313" key="1">
    <source>
        <dbReference type="EMBL" id="GAA4946141.1"/>
    </source>
</evidence>
<dbReference type="EMBL" id="BAABLX010000024">
    <property type="protein sequence ID" value="GAA4946141.1"/>
    <property type="molecule type" value="Genomic_DNA"/>
</dbReference>
<dbReference type="Proteomes" id="UP001409585">
    <property type="component" value="Unassembled WGS sequence"/>
</dbReference>
<reference evidence="2" key="1">
    <citation type="journal article" date="2019" name="Int. J. Syst. Evol. Microbiol.">
        <title>The Global Catalogue of Microorganisms (GCM) 10K type strain sequencing project: providing services to taxonomists for standard genome sequencing and annotation.</title>
        <authorList>
            <consortium name="The Broad Institute Genomics Platform"/>
            <consortium name="The Broad Institute Genome Sequencing Center for Infectious Disease"/>
            <person name="Wu L."/>
            <person name="Ma J."/>
        </authorList>
    </citation>
    <scope>NUCLEOTIDE SEQUENCE [LARGE SCALE GENOMIC DNA]</scope>
    <source>
        <strain evidence="2">JCM 19134</strain>
    </source>
</reference>